<feature type="signal peptide" evidence="2">
    <location>
        <begin position="1"/>
        <end position="23"/>
    </location>
</feature>
<proteinExistence type="predicted"/>
<gene>
    <name evidence="4" type="primary">LOC117148001</name>
</gene>
<dbReference type="Proteomes" id="UP000515162">
    <property type="component" value="Chromosome X"/>
</dbReference>
<protein>
    <submittedName>
        <fullName evidence="4">Uncharacterized protein LOC117148001</fullName>
    </submittedName>
</protein>
<evidence type="ECO:0000313" key="3">
    <source>
        <dbReference type="Proteomes" id="UP000515162"/>
    </source>
</evidence>
<organism evidence="3 4">
    <name type="scientific">Drosophila mauritiana</name>
    <name type="common">Fruit fly</name>
    <dbReference type="NCBI Taxonomy" id="7226"/>
    <lineage>
        <taxon>Eukaryota</taxon>
        <taxon>Metazoa</taxon>
        <taxon>Ecdysozoa</taxon>
        <taxon>Arthropoda</taxon>
        <taxon>Hexapoda</taxon>
        <taxon>Insecta</taxon>
        <taxon>Pterygota</taxon>
        <taxon>Neoptera</taxon>
        <taxon>Endopterygota</taxon>
        <taxon>Diptera</taxon>
        <taxon>Brachycera</taxon>
        <taxon>Muscomorpha</taxon>
        <taxon>Ephydroidea</taxon>
        <taxon>Drosophilidae</taxon>
        <taxon>Drosophila</taxon>
        <taxon>Sophophora</taxon>
    </lineage>
</organism>
<evidence type="ECO:0000313" key="4">
    <source>
        <dbReference type="RefSeq" id="XP_033171049.1"/>
    </source>
</evidence>
<sequence length="128" mass="15015">MSSRVPIFVLVIILTILLSDIRSEQQSGETHLENANQQLQFILDTISQHERQRAQEIIDNSKLDNRKQRPNSKRLRWNRKTTTPNRKDLGKLEHRAFVTSSSLSQQQTNSDYINVNNYLPTPAPWWFN</sequence>
<keyword evidence="3" id="KW-1185">Reference proteome</keyword>
<name>A0A6P8L5F5_DROMA</name>
<keyword evidence="2" id="KW-0732">Signal</keyword>
<feature type="compositionally biased region" description="Basic and acidic residues" evidence="1">
    <location>
        <begin position="56"/>
        <end position="67"/>
    </location>
</feature>
<feature type="region of interest" description="Disordered" evidence="1">
    <location>
        <begin position="56"/>
        <end position="91"/>
    </location>
</feature>
<evidence type="ECO:0000256" key="1">
    <source>
        <dbReference type="SAM" id="MobiDB-lite"/>
    </source>
</evidence>
<accession>A0A6P8L5F5</accession>
<dbReference type="AlphaFoldDB" id="A0A6P8L5F5"/>
<evidence type="ECO:0000256" key="2">
    <source>
        <dbReference type="SAM" id="SignalP"/>
    </source>
</evidence>
<reference evidence="4" key="1">
    <citation type="submission" date="2025-08" db="UniProtKB">
        <authorList>
            <consortium name="RefSeq"/>
        </authorList>
    </citation>
    <scope>IDENTIFICATION</scope>
    <source>
        <strain evidence="4">Mau12</strain>
        <tissue evidence="4">Whole Body</tissue>
    </source>
</reference>
<dbReference type="GeneID" id="117148001"/>
<dbReference type="RefSeq" id="XP_033171049.1">
    <property type="nucleotide sequence ID" value="XM_033315158.1"/>
</dbReference>
<feature type="compositionally biased region" description="Basic residues" evidence="1">
    <location>
        <begin position="68"/>
        <end position="79"/>
    </location>
</feature>
<feature type="chain" id="PRO_5028355177" evidence="2">
    <location>
        <begin position="24"/>
        <end position="128"/>
    </location>
</feature>